<dbReference type="Proteomes" id="UP000734854">
    <property type="component" value="Unassembled WGS sequence"/>
</dbReference>
<sequence length="1068" mass="124648">MEAAAQLRHILMKILPAPEMVAQRKAFRISNHLEMIRDSLWVINSFVMDGSLRALEQPDVAEWMKEVGAAVEDVHNLLERILDYWKPSNEDAAERKRKMINNFFQSTSSRRSILLELQEIVCTLNYLANRGATFGLWAEMMDSMDPSHDDYAAIMSEEVMGSHEETVIKLLQEQHHWSQRDMIAIRGDEYFGKTTLARKVYHHPWVRQHFQRRIWLDASSFNDFNSNMISKEIARLLTRRPYMDLNCWKIVDEHLYRVRYLFIMDNLYSYGASGHKLDELVRKLFHWAAPGSKFIFTVYPPYEYETHFFCDTYDDLSPLPDGAWVRLLLKYATFVHPIEGNNNQKVKVSPAATNMLIQFAKKYSSQNYVQNFLIPKGMGLMFRQRDVSQWQELANELLIRHYPSTSRHFSLMHLHYWSFGRIRRFLYELLFGGSSVPGYDEDVFHILVAEGTLTYYWHKRNIDFTPLEYGVDLCFFRMEVSGASRIPRQCRHLYLPINSKNISKFKKAIEVARVARKLRTLVLHREEINEHICQIETKILESMFSSLTSLCTLDMRAIMIQGLPRAVVTLRCLRYLNLAENKIETLPESICNLYNLCVLNLSNCEKLKELPRRIHELRKLQILKLCYCLRIQKLPESIICLVNLNELDIRGCCRLSELPDDLSGMKNLMQLNMAGCAALTRMPSGIRRWINLQSLRGIDAVDGHGNVTLSELHDLRNLESLHIQHLERLELDELKSATLPTYLLKDQDLYELVLHWERWNDMATKGTSNPMVQLLEGFLRSLRELKVLRIISYMSKRLPTWLMLEPRLIVLKKLKRVELVNLRRCATLPPLGVLPQLEEVTISGFDSVRVIDDEFYGEDRKPFVFPELRKLTFSEMPRLEMWLGMKSMNRLEKDLGLKSMPRLEKWLGMKSIRRHGLFAKLEELTLIQCPKLMVFLAQFPTSSQLKLKLWLSNEMLMPTSKFNSWSNLGGINMVQIFGCQELRSLPNDTREIHNLKTLTIMNCNKLEALPIWLEQSCLESLCMYGCRALSFIPEELKVKGRLKNLIVEACPKLQSQVHSSLCCITICK</sequence>
<feature type="domain" description="NB-ARC" evidence="2">
    <location>
        <begin position="165"/>
        <end position="270"/>
    </location>
</feature>
<accession>A0A8J5HMJ6</accession>
<proteinExistence type="predicted"/>
<dbReference type="GO" id="GO:0006952">
    <property type="term" value="P:defense response"/>
    <property type="evidence" value="ECO:0007669"/>
    <property type="project" value="UniProtKB-KW"/>
</dbReference>
<organism evidence="4 5">
    <name type="scientific">Zingiber officinale</name>
    <name type="common">Ginger</name>
    <name type="synonym">Amomum zingiber</name>
    <dbReference type="NCBI Taxonomy" id="94328"/>
    <lineage>
        <taxon>Eukaryota</taxon>
        <taxon>Viridiplantae</taxon>
        <taxon>Streptophyta</taxon>
        <taxon>Embryophyta</taxon>
        <taxon>Tracheophyta</taxon>
        <taxon>Spermatophyta</taxon>
        <taxon>Magnoliopsida</taxon>
        <taxon>Liliopsida</taxon>
        <taxon>Zingiberales</taxon>
        <taxon>Zingiberaceae</taxon>
        <taxon>Zingiber</taxon>
    </lineage>
</organism>
<dbReference type="PROSITE" id="PS51450">
    <property type="entry name" value="LRR"/>
    <property type="match status" value="1"/>
</dbReference>
<dbReference type="EMBL" id="JACMSC010000003">
    <property type="protein sequence ID" value="KAG6528629.1"/>
    <property type="molecule type" value="Genomic_DNA"/>
</dbReference>
<dbReference type="PRINTS" id="PR00364">
    <property type="entry name" value="DISEASERSIST"/>
</dbReference>
<dbReference type="InterPro" id="IPR055414">
    <property type="entry name" value="LRR_R13L4/SHOC2-like"/>
</dbReference>
<dbReference type="Pfam" id="PF23598">
    <property type="entry name" value="LRR_14"/>
    <property type="match status" value="1"/>
</dbReference>
<evidence type="ECO:0000313" key="5">
    <source>
        <dbReference type="Proteomes" id="UP000734854"/>
    </source>
</evidence>
<keyword evidence="1" id="KW-0677">Repeat</keyword>
<dbReference type="InterPro" id="IPR002182">
    <property type="entry name" value="NB-ARC"/>
</dbReference>
<evidence type="ECO:0000313" key="4">
    <source>
        <dbReference type="EMBL" id="KAG6528629.1"/>
    </source>
</evidence>
<dbReference type="InterPro" id="IPR032675">
    <property type="entry name" value="LRR_dom_sf"/>
</dbReference>
<evidence type="ECO:0000259" key="3">
    <source>
        <dbReference type="Pfam" id="PF23598"/>
    </source>
</evidence>
<dbReference type="Pfam" id="PF00931">
    <property type="entry name" value="NB-ARC"/>
    <property type="match status" value="1"/>
</dbReference>
<evidence type="ECO:0000259" key="2">
    <source>
        <dbReference type="Pfam" id="PF00931"/>
    </source>
</evidence>
<dbReference type="Gene3D" id="3.40.50.300">
    <property type="entry name" value="P-loop containing nucleotide triphosphate hydrolases"/>
    <property type="match status" value="1"/>
</dbReference>
<keyword evidence="5" id="KW-1185">Reference proteome</keyword>
<feature type="domain" description="Disease resistance R13L4/SHOC-2-like LRR" evidence="3">
    <location>
        <begin position="596"/>
        <end position="893"/>
    </location>
</feature>
<dbReference type="InterPro" id="IPR027417">
    <property type="entry name" value="P-loop_NTPase"/>
</dbReference>
<dbReference type="GO" id="GO:0043531">
    <property type="term" value="F:ADP binding"/>
    <property type="evidence" value="ECO:0007669"/>
    <property type="project" value="InterPro"/>
</dbReference>
<dbReference type="SUPFAM" id="SSF52540">
    <property type="entry name" value="P-loop containing nucleoside triphosphate hydrolases"/>
    <property type="match status" value="1"/>
</dbReference>
<name>A0A8J5HMJ6_ZINOF</name>
<dbReference type="AlphaFoldDB" id="A0A8J5HMJ6"/>
<dbReference type="Pfam" id="PF00560">
    <property type="entry name" value="LRR_1"/>
    <property type="match status" value="1"/>
</dbReference>
<protein>
    <submittedName>
        <fullName evidence="4">Uncharacterized protein</fullName>
    </submittedName>
</protein>
<reference evidence="4 5" key="1">
    <citation type="submission" date="2020-08" db="EMBL/GenBank/DDBJ databases">
        <title>Plant Genome Project.</title>
        <authorList>
            <person name="Zhang R.-G."/>
        </authorList>
    </citation>
    <scope>NUCLEOTIDE SEQUENCE [LARGE SCALE GENOMIC DNA]</scope>
    <source>
        <tissue evidence="4">Rhizome</tissue>
    </source>
</reference>
<dbReference type="Gene3D" id="3.80.10.10">
    <property type="entry name" value="Ribonuclease Inhibitor"/>
    <property type="match status" value="3"/>
</dbReference>
<dbReference type="SUPFAM" id="SSF52058">
    <property type="entry name" value="L domain-like"/>
    <property type="match status" value="1"/>
</dbReference>
<gene>
    <name evidence="4" type="ORF">ZIOFF_010809</name>
</gene>
<dbReference type="InterPro" id="IPR001611">
    <property type="entry name" value="Leu-rich_rpt"/>
</dbReference>
<evidence type="ECO:0000256" key="1">
    <source>
        <dbReference type="ARBA" id="ARBA00022737"/>
    </source>
</evidence>
<dbReference type="PANTHER" id="PTHR47186">
    <property type="entry name" value="LEUCINE-RICH REPEAT-CONTAINING PROTEIN 57"/>
    <property type="match status" value="1"/>
</dbReference>
<comment type="caution">
    <text evidence="4">The sequence shown here is derived from an EMBL/GenBank/DDBJ whole genome shotgun (WGS) entry which is preliminary data.</text>
</comment>
<dbReference type="PANTHER" id="PTHR47186:SF41">
    <property type="entry name" value="OS12G0131701 PROTEIN"/>
    <property type="match status" value="1"/>
</dbReference>